<feature type="compositionally biased region" description="Basic and acidic residues" evidence="1">
    <location>
        <begin position="123"/>
        <end position="132"/>
    </location>
</feature>
<protein>
    <submittedName>
        <fullName evidence="2">Uncharacterized protein</fullName>
    </submittedName>
</protein>
<organism evidence="2 3">
    <name type="scientific">Rangifer tarandus platyrhynchus</name>
    <name type="common">Svalbard reindeer</name>
    <dbReference type="NCBI Taxonomy" id="3082113"/>
    <lineage>
        <taxon>Eukaryota</taxon>
        <taxon>Metazoa</taxon>
        <taxon>Chordata</taxon>
        <taxon>Craniata</taxon>
        <taxon>Vertebrata</taxon>
        <taxon>Euteleostomi</taxon>
        <taxon>Mammalia</taxon>
        <taxon>Eutheria</taxon>
        <taxon>Laurasiatheria</taxon>
        <taxon>Artiodactyla</taxon>
        <taxon>Ruminantia</taxon>
        <taxon>Pecora</taxon>
        <taxon>Cervidae</taxon>
        <taxon>Odocoileinae</taxon>
        <taxon>Rangifer</taxon>
    </lineage>
</organism>
<feature type="compositionally biased region" description="Low complexity" evidence="1">
    <location>
        <begin position="26"/>
        <end position="44"/>
    </location>
</feature>
<gene>
    <name evidence="2" type="ORF">MRATA1EN1_LOCUS3088</name>
</gene>
<reference evidence="2" key="1">
    <citation type="submission" date="2023-04" db="EMBL/GenBank/DDBJ databases">
        <authorList>
            <consortium name="ELIXIR-Norway"/>
        </authorList>
    </citation>
    <scope>NUCLEOTIDE SEQUENCE [LARGE SCALE GENOMIC DNA]</scope>
</reference>
<proteinExistence type="predicted"/>
<name>A0ABN8Y2R3_RANTA</name>
<evidence type="ECO:0000313" key="3">
    <source>
        <dbReference type="Proteomes" id="UP001176941"/>
    </source>
</evidence>
<feature type="compositionally biased region" description="Pro residues" evidence="1">
    <location>
        <begin position="67"/>
        <end position="82"/>
    </location>
</feature>
<dbReference type="EMBL" id="OX459947">
    <property type="protein sequence ID" value="CAI9154126.1"/>
    <property type="molecule type" value="Genomic_DNA"/>
</dbReference>
<keyword evidence="3" id="KW-1185">Reference proteome</keyword>
<evidence type="ECO:0000313" key="2">
    <source>
        <dbReference type="EMBL" id="CAI9154126.1"/>
    </source>
</evidence>
<dbReference type="Proteomes" id="UP001176941">
    <property type="component" value="Chromosome 11"/>
</dbReference>
<feature type="compositionally biased region" description="Low complexity" evidence="1">
    <location>
        <begin position="57"/>
        <end position="66"/>
    </location>
</feature>
<sequence length="178" mass="18712">MASALGLRDCGRPPAVPGRGGGRGGQSQPRGRCGPKVQGQPQARPRARWRAGVKNQTTAPASATGSTPPPPSKACARPPPHPQPRRQHSGNGSEIHQGLGPPFSRERWEGKRVGWATEMSPMSEREGRDRRLPPGLAPAAEAAVAARLSLPRSLPYLPRPVLLFPSEVAAGSLLASSV</sequence>
<accession>A0ABN8Y2R3</accession>
<feature type="region of interest" description="Disordered" evidence="1">
    <location>
        <begin position="1"/>
        <end position="134"/>
    </location>
</feature>
<evidence type="ECO:0000256" key="1">
    <source>
        <dbReference type="SAM" id="MobiDB-lite"/>
    </source>
</evidence>